<comment type="caution">
    <text evidence="2">The sequence shown here is derived from an EMBL/GenBank/DDBJ whole genome shotgun (WGS) entry which is preliminary data.</text>
</comment>
<dbReference type="AlphaFoldDB" id="A0A1F5N503"/>
<dbReference type="Proteomes" id="UP000177057">
    <property type="component" value="Unassembled WGS sequence"/>
</dbReference>
<evidence type="ECO:0000313" key="3">
    <source>
        <dbReference type="Proteomes" id="UP000177057"/>
    </source>
</evidence>
<dbReference type="SUPFAM" id="SSF53955">
    <property type="entry name" value="Lysozyme-like"/>
    <property type="match status" value="1"/>
</dbReference>
<protein>
    <recommendedName>
        <fullName evidence="4">Mannosyl-glycoprotein endo-beta-N-acetylglucosamidase-like domain-containing protein</fullName>
    </recommendedName>
</protein>
<evidence type="ECO:0008006" key="4">
    <source>
        <dbReference type="Google" id="ProtNLM"/>
    </source>
</evidence>
<feature type="transmembrane region" description="Helical" evidence="1">
    <location>
        <begin position="12"/>
        <end position="34"/>
    </location>
</feature>
<keyword evidence="1" id="KW-1133">Transmembrane helix</keyword>
<accession>A0A1F5N503</accession>
<sequence length="196" mass="22189">MDNHRPQFNVWFLIGWYGTTVTSLVFASLLTIYISTAKVVKPVGQSFRLYAALPQTNTQVSDEIEKTDARAKIIENFLTGYKSPLAKYSNNFVEIADKYNLDYRLLPAIAMQESNGGRKVINDSFNPFGYGIYGSMKLKFNSWDEAIERVGRALREDYLNMGLTTPEKIMAKYTPPSLEKGGVWAKGVSSFMLKLR</sequence>
<dbReference type="STRING" id="1797794.A3H40_03175"/>
<name>A0A1F5N503_9BACT</name>
<evidence type="ECO:0000313" key="2">
    <source>
        <dbReference type="EMBL" id="OGE72724.1"/>
    </source>
</evidence>
<proteinExistence type="predicted"/>
<gene>
    <name evidence="2" type="ORF">A3H40_03175</name>
</gene>
<dbReference type="EMBL" id="MFDV01000004">
    <property type="protein sequence ID" value="OGE72724.1"/>
    <property type="molecule type" value="Genomic_DNA"/>
</dbReference>
<reference evidence="2 3" key="1">
    <citation type="journal article" date="2016" name="Nat. Commun.">
        <title>Thousands of microbial genomes shed light on interconnected biogeochemical processes in an aquifer system.</title>
        <authorList>
            <person name="Anantharaman K."/>
            <person name="Brown C.T."/>
            <person name="Hug L.A."/>
            <person name="Sharon I."/>
            <person name="Castelle C.J."/>
            <person name="Probst A.J."/>
            <person name="Thomas B.C."/>
            <person name="Singh A."/>
            <person name="Wilkins M.J."/>
            <person name="Karaoz U."/>
            <person name="Brodie E.L."/>
            <person name="Williams K.H."/>
            <person name="Hubbard S.S."/>
            <person name="Banfield J.F."/>
        </authorList>
    </citation>
    <scope>NUCLEOTIDE SEQUENCE [LARGE SCALE GENOMIC DNA]</scope>
</reference>
<organism evidence="2 3">
    <name type="scientific">Candidatus Daviesbacteria bacterium RIFCSPLOWO2_02_FULL_38_15</name>
    <dbReference type="NCBI Taxonomy" id="1797794"/>
    <lineage>
        <taxon>Bacteria</taxon>
        <taxon>Candidatus Daviesiibacteriota</taxon>
    </lineage>
</organism>
<evidence type="ECO:0000256" key="1">
    <source>
        <dbReference type="SAM" id="Phobius"/>
    </source>
</evidence>
<keyword evidence="1" id="KW-0812">Transmembrane</keyword>
<dbReference type="Gene3D" id="1.10.530.10">
    <property type="match status" value="1"/>
</dbReference>
<keyword evidence="1" id="KW-0472">Membrane</keyword>
<dbReference type="InterPro" id="IPR023346">
    <property type="entry name" value="Lysozyme-like_dom_sf"/>
</dbReference>